<dbReference type="UniPathway" id="UPA00666"/>
<dbReference type="GO" id="GO:0005886">
    <property type="term" value="C:plasma membrane"/>
    <property type="evidence" value="ECO:0007669"/>
    <property type="project" value="UniProtKB-SubCell"/>
</dbReference>
<evidence type="ECO:0000313" key="12">
    <source>
        <dbReference type="Proteomes" id="UP000193570"/>
    </source>
</evidence>
<dbReference type="CDD" id="cd07571">
    <property type="entry name" value="ALP_N-acyl_transferase"/>
    <property type="match status" value="1"/>
</dbReference>
<keyword evidence="4 9" id="KW-0808">Transferase</keyword>
<evidence type="ECO:0000256" key="6">
    <source>
        <dbReference type="ARBA" id="ARBA00022989"/>
    </source>
</evidence>
<evidence type="ECO:0000256" key="3">
    <source>
        <dbReference type="ARBA" id="ARBA00022475"/>
    </source>
</evidence>
<dbReference type="PANTHER" id="PTHR38686">
    <property type="entry name" value="APOLIPOPROTEIN N-ACYLTRANSFERASE"/>
    <property type="match status" value="1"/>
</dbReference>
<dbReference type="RefSeq" id="WP_085790181.1">
    <property type="nucleotide sequence ID" value="NZ_FWFK01000001.1"/>
</dbReference>
<keyword evidence="8 9" id="KW-0012">Acyltransferase</keyword>
<dbReference type="Gene3D" id="3.60.110.10">
    <property type="entry name" value="Carbon-nitrogen hydrolase"/>
    <property type="match status" value="1"/>
</dbReference>
<organism evidence="11 12">
    <name type="scientific">Roseivivax jejudonensis</name>
    <dbReference type="NCBI Taxonomy" id="1529041"/>
    <lineage>
        <taxon>Bacteria</taxon>
        <taxon>Pseudomonadati</taxon>
        <taxon>Pseudomonadota</taxon>
        <taxon>Alphaproteobacteria</taxon>
        <taxon>Rhodobacterales</taxon>
        <taxon>Roseobacteraceae</taxon>
        <taxon>Roseivivax</taxon>
    </lineage>
</organism>
<feature type="transmembrane region" description="Helical" evidence="9">
    <location>
        <begin position="192"/>
        <end position="211"/>
    </location>
</feature>
<comment type="function">
    <text evidence="9">Catalyzes the phospholipid dependent N-acylation of the N-terminal cysteine of apolipoprotein, the last step in lipoprotein maturation.</text>
</comment>
<comment type="catalytic activity">
    <reaction evidence="9">
        <text>N-terminal S-1,2-diacyl-sn-glyceryl-L-cysteinyl-[lipoprotein] + a glycerophospholipid = N-acyl-S-1,2-diacyl-sn-glyceryl-L-cysteinyl-[lipoprotein] + a 2-acyl-sn-glycero-3-phospholipid + H(+)</text>
        <dbReference type="Rhea" id="RHEA:48228"/>
        <dbReference type="Rhea" id="RHEA-COMP:14681"/>
        <dbReference type="Rhea" id="RHEA-COMP:14684"/>
        <dbReference type="ChEBI" id="CHEBI:15378"/>
        <dbReference type="ChEBI" id="CHEBI:136912"/>
        <dbReference type="ChEBI" id="CHEBI:140656"/>
        <dbReference type="ChEBI" id="CHEBI:140657"/>
        <dbReference type="ChEBI" id="CHEBI:140660"/>
        <dbReference type="EC" id="2.3.1.269"/>
    </reaction>
</comment>
<dbReference type="OrthoDB" id="9804277at2"/>
<evidence type="ECO:0000313" key="11">
    <source>
        <dbReference type="EMBL" id="SLN13674.1"/>
    </source>
</evidence>
<keyword evidence="3 9" id="KW-1003">Cell membrane</keyword>
<dbReference type="NCBIfam" id="TIGR00546">
    <property type="entry name" value="lnt"/>
    <property type="match status" value="1"/>
</dbReference>
<keyword evidence="6 9" id="KW-1133">Transmembrane helix</keyword>
<comment type="subcellular location">
    <subcellularLocation>
        <location evidence="1 9">Cell membrane</location>
        <topology evidence="1 9">Multi-pass membrane protein</topology>
    </subcellularLocation>
</comment>
<dbReference type="PROSITE" id="PS50263">
    <property type="entry name" value="CN_HYDROLASE"/>
    <property type="match status" value="1"/>
</dbReference>
<dbReference type="PANTHER" id="PTHR38686:SF1">
    <property type="entry name" value="APOLIPOPROTEIN N-ACYLTRANSFERASE"/>
    <property type="match status" value="1"/>
</dbReference>
<dbReference type="Pfam" id="PF20154">
    <property type="entry name" value="LNT_N"/>
    <property type="match status" value="1"/>
</dbReference>
<accession>A0A1X6Y8N9</accession>
<dbReference type="AlphaFoldDB" id="A0A1X6Y8N9"/>
<evidence type="ECO:0000256" key="9">
    <source>
        <dbReference type="HAMAP-Rule" id="MF_01148"/>
    </source>
</evidence>
<dbReference type="InterPro" id="IPR045378">
    <property type="entry name" value="LNT_N"/>
</dbReference>
<dbReference type="InterPro" id="IPR003010">
    <property type="entry name" value="C-N_Hydrolase"/>
</dbReference>
<protein>
    <recommendedName>
        <fullName evidence="9">Apolipoprotein N-acyltransferase</fullName>
        <shortName evidence="9">ALP N-acyltransferase</shortName>
        <ecNumber evidence="9">2.3.1.269</ecNumber>
    </recommendedName>
</protein>
<dbReference type="EC" id="2.3.1.269" evidence="9"/>
<comment type="pathway">
    <text evidence="9">Protein modification; lipoprotein biosynthesis (N-acyl transfer).</text>
</comment>
<feature type="transmembrane region" description="Helical" evidence="9">
    <location>
        <begin position="136"/>
        <end position="153"/>
    </location>
</feature>
<feature type="transmembrane region" description="Helical" evidence="9">
    <location>
        <begin position="62"/>
        <end position="81"/>
    </location>
</feature>
<gene>
    <name evidence="9 11" type="primary">lnt</name>
    <name evidence="11" type="ORF">ROJ8625_00421</name>
</gene>
<evidence type="ECO:0000256" key="5">
    <source>
        <dbReference type="ARBA" id="ARBA00022692"/>
    </source>
</evidence>
<keyword evidence="11" id="KW-0449">Lipoprotein</keyword>
<name>A0A1X6Y8N9_9RHOB</name>
<evidence type="ECO:0000256" key="2">
    <source>
        <dbReference type="ARBA" id="ARBA00010065"/>
    </source>
</evidence>
<keyword evidence="7 9" id="KW-0472">Membrane</keyword>
<feature type="domain" description="CN hydrolase" evidence="10">
    <location>
        <begin position="226"/>
        <end position="464"/>
    </location>
</feature>
<proteinExistence type="inferred from homology"/>
<dbReference type="HAMAP" id="MF_01148">
    <property type="entry name" value="Lnt"/>
    <property type="match status" value="1"/>
</dbReference>
<feature type="transmembrane region" description="Helical" evidence="9">
    <location>
        <begin position="93"/>
        <end position="116"/>
    </location>
</feature>
<dbReference type="PROSITE" id="PS51318">
    <property type="entry name" value="TAT"/>
    <property type="match status" value="1"/>
</dbReference>
<dbReference type="InterPro" id="IPR036526">
    <property type="entry name" value="C-N_Hydrolase_sf"/>
</dbReference>
<evidence type="ECO:0000256" key="4">
    <source>
        <dbReference type="ARBA" id="ARBA00022679"/>
    </source>
</evidence>
<evidence type="ECO:0000256" key="8">
    <source>
        <dbReference type="ARBA" id="ARBA00023315"/>
    </source>
</evidence>
<keyword evidence="5 9" id="KW-0812">Transmembrane</keyword>
<sequence length="507" mass="53354">MTDVAAAGAPHLSRRQRLGAALALGALFALGQAPADLWPLALAALVLFFVLIRFAQRPAEAGWTAWVFGAGYFGLSLHWIVEPFLVDAALTGWMAPFGLAGLAGGLALFWAVPAWLAWRIGRPALVVPLWALSEMARAYVLTGFPWGLVGYVWSPSPAAHWAAFVGSHGLTLAALTVAALGGHALARRDWRIGGGAIAGVVLMLGGGALLAPPPDDLDGRPVVRLVQPNAPQHLKWRRDMVPVYFERQVAATAAAPRPDLIVWPETALPMLLDNAGEALAIVEEAARGAPVVVGIQREEDGRWFNSAVTIGPQGGIVDVYDKHHLVPFGEYMPARWLFEHIEVSGLAARAEGGYSPGPGPRLLDLGALGAALPLICYEAVFPQDVTGAPARPEMLLQLTNDAWFGTFSGPYQHLAQARMRAIETGLPLLRAANTGVSAVIDSGGRVLAALPLGQAGHVDHPLPPAGPATLYSRTGDWPALVALLALLAGLALRAPLSSRIDAGPGRG</sequence>
<dbReference type="GO" id="GO:0016410">
    <property type="term" value="F:N-acyltransferase activity"/>
    <property type="evidence" value="ECO:0007669"/>
    <property type="project" value="UniProtKB-UniRule"/>
</dbReference>
<feature type="transmembrane region" description="Helical" evidence="9">
    <location>
        <begin position="159"/>
        <end position="180"/>
    </location>
</feature>
<dbReference type="SUPFAM" id="SSF56317">
    <property type="entry name" value="Carbon-nitrogen hydrolase"/>
    <property type="match status" value="1"/>
</dbReference>
<evidence type="ECO:0000256" key="7">
    <source>
        <dbReference type="ARBA" id="ARBA00023136"/>
    </source>
</evidence>
<evidence type="ECO:0000256" key="1">
    <source>
        <dbReference type="ARBA" id="ARBA00004651"/>
    </source>
</evidence>
<dbReference type="Pfam" id="PF00795">
    <property type="entry name" value="CN_hydrolase"/>
    <property type="match status" value="1"/>
</dbReference>
<dbReference type="GO" id="GO:0042158">
    <property type="term" value="P:lipoprotein biosynthetic process"/>
    <property type="evidence" value="ECO:0007669"/>
    <property type="project" value="UniProtKB-UniRule"/>
</dbReference>
<dbReference type="EMBL" id="FWFK01000001">
    <property type="protein sequence ID" value="SLN13674.1"/>
    <property type="molecule type" value="Genomic_DNA"/>
</dbReference>
<keyword evidence="12" id="KW-1185">Reference proteome</keyword>
<dbReference type="InterPro" id="IPR004563">
    <property type="entry name" value="Apolipo_AcylTrfase"/>
</dbReference>
<feature type="transmembrane region" description="Helical" evidence="9">
    <location>
        <begin position="37"/>
        <end position="55"/>
    </location>
</feature>
<dbReference type="InterPro" id="IPR006311">
    <property type="entry name" value="TAT_signal"/>
</dbReference>
<comment type="similarity">
    <text evidence="2 9">Belongs to the CN hydrolase family. Apolipoprotein N-acyltransferase subfamily.</text>
</comment>
<dbReference type="Proteomes" id="UP000193570">
    <property type="component" value="Unassembled WGS sequence"/>
</dbReference>
<evidence type="ECO:0000259" key="10">
    <source>
        <dbReference type="PROSITE" id="PS50263"/>
    </source>
</evidence>
<reference evidence="11 12" key="1">
    <citation type="submission" date="2017-03" db="EMBL/GenBank/DDBJ databases">
        <authorList>
            <person name="Afonso C.L."/>
            <person name="Miller P.J."/>
            <person name="Scott M.A."/>
            <person name="Spackman E."/>
            <person name="Goraichik I."/>
            <person name="Dimitrov K.M."/>
            <person name="Suarez D.L."/>
            <person name="Swayne D.E."/>
        </authorList>
    </citation>
    <scope>NUCLEOTIDE SEQUENCE [LARGE SCALE GENOMIC DNA]</scope>
    <source>
        <strain evidence="11 12">CECT 8625</strain>
    </source>
</reference>